<dbReference type="EMBL" id="LSRX01001959">
    <property type="protein sequence ID" value="OLP76658.1"/>
    <property type="molecule type" value="Genomic_DNA"/>
</dbReference>
<accession>A0A1Q9C166</accession>
<dbReference type="OrthoDB" id="414693at2759"/>
<dbReference type="Proteomes" id="UP000186817">
    <property type="component" value="Unassembled WGS sequence"/>
</dbReference>
<evidence type="ECO:0000313" key="2">
    <source>
        <dbReference type="Proteomes" id="UP000186817"/>
    </source>
</evidence>
<evidence type="ECO:0000313" key="1">
    <source>
        <dbReference type="EMBL" id="OLP76658.1"/>
    </source>
</evidence>
<protein>
    <submittedName>
        <fullName evidence="1">Uncharacterized protein</fullName>
    </submittedName>
</protein>
<dbReference type="AlphaFoldDB" id="A0A1Q9C166"/>
<keyword evidence="2" id="KW-1185">Reference proteome</keyword>
<proteinExistence type="predicted"/>
<gene>
    <name evidence="1" type="ORF">AK812_SmicGene43381</name>
</gene>
<organism evidence="1 2">
    <name type="scientific">Symbiodinium microadriaticum</name>
    <name type="common">Dinoflagellate</name>
    <name type="synonym">Zooxanthella microadriatica</name>
    <dbReference type="NCBI Taxonomy" id="2951"/>
    <lineage>
        <taxon>Eukaryota</taxon>
        <taxon>Sar</taxon>
        <taxon>Alveolata</taxon>
        <taxon>Dinophyceae</taxon>
        <taxon>Suessiales</taxon>
        <taxon>Symbiodiniaceae</taxon>
        <taxon>Symbiodinium</taxon>
    </lineage>
</organism>
<sequence length="242" mass="27425">MFAHRSNSCVFSPAEGALHEARSSRAAKALQLLLARLLQCGAKEVTFVKVLVSLHVNIYLVTLLTKYTRTRDPRSKRYSHPKGKQGLLKHNGIFCFVANLLRMEHNLPGSNNILWSLEALRGLKTSLVMMLICARLALTRERRNPTAALLLCEQMREDADQGFFFGEHTNDAWNLGELRESVQALRRLGGRTYKTINATGCAKGKRASLLQIEQHAVFFNYVKHCRGVQPQHRVLVDIFAQW</sequence>
<name>A0A1Q9C166_SYMMI</name>
<reference evidence="1 2" key="1">
    <citation type="submission" date="2016-02" db="EMBL/GenBank/DDBJ databases">
        <title>Genome analysis of coral dinoflagellate symbionts highlights evolutionary adaptations to a symbiotic lifestyle.</title>
        <authorList>
            <person name="Aranda M."/>
            <person name="Li Y."/>
            <person name="Liew Y.J."/>
            <person name="Baumgarten S."/>
            <person name="Simakov O."/>
            <person name="Wilson M."/>
            <person name="Piel J."/>
            <person name="Ashoor H."/>
            <person name="Bougouffa S."/>
            <person name="Bajic V.B."/>
            <person name="Ryu T."/>
            <person name="Ravasi T."/>
            <person name="Bayer T."/>
            <person name="Micklem G."/>
            <person name="Kim H."/>
            <person name="Bhak J."/>
            <person name="Lajeunesse T.C."/>
            <person name="Voolstra C.R."/>
        </authorList>
    </citation>
    <scope>NUCLEOTIDE SEQUENCE [LARGE SCALE GENOMIC DNA]</scope>
    <source>
        <strain evidence="1 2">CCMP2467</strain>
    </source>
</reference>
<comment type="caution">
    <text evidence="1">The sequence shown here is derived from an EMBL/GenBank/DDBJ whole genome shotgun (WGS) entry which is preliminary data.</text>
</comment>